<evidence type="ECO:0000256" key="1">
    <source>
        <dbReference type="SAM" id="SignalP"/>
    </source>
</evidence>
<organism evidence="2 3">
    <name type="scientific">Solimicrobium silvestre</name>
    <dbReference type="NCBI Taxonomy" id="2099400"/>
    <lineage>
        <taxon>Bacteria</taxon>
        <taxon>Pseudomonadati</taxon>
        <taxon>Pseudomonadota</taxon>
        <taxon>Betaproteobacteria</taxon>
        <taxon>Burkholderiales</taxon>
        <taxon>Oxalobacteraceae</taxon>
        <taxon>Solimicrobium</taxon>
    </lineage>
</organism>
<name>A0A2S9H2Z1_9BURK</name>
<evidence type="ECO:0000313" key="3">
    <source>
        <dbReference type="Proteomes" id="UP000237839"/>
    </source>
</evidence>
<dbReference type="RefSeq" id="WP_105530632.1">
    <property type="nucleotide sequence ID" value="NZ_PUGF01000003.1"/>
</dbReference>
<keyword evidence="1" id="KW-0732">Signal</keyword>
<feature type="signal peptide" evidence="1">
    <location>
        <begin position="1"/>
        <end position="20"/>
    </location>
</feature>
<proteinExistence type="predicted"/>
<reference evidence="2 3" key="1">
    <citation type="submission" date="2018-02" db="EMBL/GenBank/DDBJ databases">
        <title>Solimicrobium silvestre gen. nov., sp. nov., isolated from alpine forest soil.</title>
        <authorList>
            <person name="Margesin R."/>
            <person name="Albuquerque L."/>
            <person name="Zhang D.-C."/>
            <person name="Froufe H.J.C."/>
            <person name="Severino R."/>
            <person name="Roxo I."/>
            <person name="Egas C."/>
            <person name="Da Costa M.S."/>
        </authorList>
    </citation>
    <scope>NUCLEOTIDE SEQUENCE [LARGE SCALE GENOMIC DNA]</scope>
    <source>
        <strain evidence="2 3">S20-91</strain>
    </source>
</reference>
<accession>A0A2S9H2Z1</accession>
<dbReference type="AlphaFoldDB" id="A0A2S9H2Z1"/>
<dbReference type="EMBL" id="PUGF01000003">
    <property type="protein sequence ID" value="PRC94303.1"/>
    <property type="molecule type" value="Genomic_DNA"/>
</dbReference>
<sequence>MKSYLMIAVLTMGTMSSVWAADSILELSLQDVLTMPEARDVLDGSVKFYLKGQVTPETVVMLKSAAVGNVKGNATEMGDRYACKQAALAALVSFHNRAKEKGANAVVDMVNYYKQVESARNTVIQCHVDHPFASVMFRGLFAKVAKGQN</sequence>
<evidence type="ECO:0008006" key="4">
    <source>
        <dbReference type="Google" id="ProtNLM"/>
    </source>
</evidence>
<comment type="caution">
    <text evidence="2">The sequence shown here is derived from an EMBL/GenBank/DDBJ whole genome shotgun (WGS) entry which is preliminary data.</text>
</comment>
<protein>
    <recommendedName>
        <fullName evidence="4">Excinuclease ATPase subunit</fullName>
    </recommendedName>
</protein>
<feature type="chain" id="PRO_5015667646" description="Excinuclease ATPase subunit" evidence="1">
    <location>
        <begin position="21"/>
        <end position="149"/>
    </location>
</feature>
<keyword evidence="3" id="KW-1185">Reference proteome</keyword>
<dbReference type="OrthoDB" id="8161726at2"/>
<dbReference type="Proteomes" id="UP000237839">
    <property type="component" value="Unassembled WGS sequence"/>
</dbReference>
<gene>
    <name evidence="2" type="ORF">S2091_0924</name>
</gene>
<evidence type="ECO:0000313" key="2">
    <source>
        <dbReference type="EMBL" id="PRC94303.1"/>
    </source>
</evidence>